<dbReference type="Pfam" id="PF12697">
    <property type="entry name" value="Abhydrolase_6"/>
    <property type="match status" value="1"/>
</dbReference>
<dbReference type="SUPFAM" id="SSF53474">
    <property type="entry name" value="alpha/beta-Hydrolases"/>
    <property type="match status" value="1"/>
</dbReference>
<organism evidence="2 3">
    <name type="scientific">Azorhizobium caulinodans (strain ATCC 43989 / DSM 5975 / JCM 20966 / LMG 6465 / NBRC 14845 / NCIMB 13405 / ORS 571)</name>
    <dbReference type="NCBI Taxonomy" id="438753"/>
    <lineage>
        <taxon>Bacteria</taxon>
        <taxon>Pseudomonadati</taxon>
        <taxon>Pseudomonadota</taxon>
        <taxon>Alphaproteobacteria</taxon>
        <taxon>Hyphomicrobiales</taxon>
        <taxon>Xanthobacteraceae</taxon>
        <taxon>Azorhizobium</taxon>
    </lineage>
</organism>
<dbReference type="EMBL" id="AP009384">
    <property type="protein sequence ID" value="BAF87305.1"/>
    <property type="molecule type" value="Genomic_DNA"/>
</dbReference>
<reference evidence="2 3" key="5">
    <citation type="journal article" date="2010" name="Appl. Environ. Microbiol.">
        <title>phrR-like gene praR of Azorhizobium caulinodans ORS571 is essential for symbiosis with Sesbania rostrata and is involved in expression of reb genes.</title>
        <authorList>
            <person name="Akiba N."/>
            <person name="Aono T."/>
            <person name="Toyazaki H."/>
            <person name="Sato S."/>
            <person name="Oyaizu H."/>
        </authorList>
    </citation>
    <scope>NUCLEOTIDE SEQUENCE [LARGE SCALE GENOMIC DNA]</scope>
    <source>
        <strain evidence="3">ATCC 43989 / DSM 5975 / JCM 20966 / LMG 6465 / NBRC 14845 / NCIMB 13405 / ORS 571</strain>
    </source>
</reference>
<dbReference type="STRING" id="438753.AZC_1307"/>
<sequence>MRRRLLFPLICVVGAVGLIALTLLGVRIYASLQGPPLEPWHTLVPHELSLAELDRADWSVYLAAENRAFAEVRAEVTGKLDAEERIPTNRYFAGSPIYPGHFQQDWNRSFVLEPDGPVRGAVVLLHGLTDSPYSLRHVAKLYAERGFVSIGLRLPEHGTVPGALTSSRWERWLAATRLAMREARRRAGADGPIHLVGYSNGAALALMCAIDALDNPAQPRADRIVLLSPMVGITVFARFAGLAGLPAILPAFAKTAWLGILPEYNPFKYNSFPVNAARQSYELTQALQGALRDHAQRGALQAFPPVLTFQSLLDETVRTSAVLSSLHSVLPEGRSELVLFDLNHNAKLDALLRPTVRAEMARLMPAEPRDFRVTILTNASPNDAAVEERTYAPRAVVPQVRSLGLFYPRDVFSLSHIAIPFPMDDGLYGMEPSALPTEDFGIHLGSFAGRGERGSLIMGLDVLVRMTANPFMPYLLERIGAEITAPRGAPAPR</sequence>
<dbReference type="InterPro" id="IPR029058">
    <property type="entry name" value="AB_hydrolase_fold"/>
</dbReference>
<evidence type="ECO:0000259" key="1">
    <source>
        <dbReference type="Pfam" id="PF12697"/>
    </source>
</evidence>
<dbReference type="InterPro" id="IPR000073">
    <property type="entry name" value="AB_hydrolase_1"/>
</dbReference>
<dbReference type="Proteomes" id="UP000000270">
    <property type="component" value="Chromosome"/>
</dbReference>
<accession>A8I0X3</accession>
<reference evidence="2 3" key="6">
    <citation type="journal article" date="2011" name="Appl. Environ. Microbiol.">
        <title>Involvement of the azorhizobial chromosome partition gene (parA) in the onset of bacteroid differentiation during Sesbania rostrata stem nodule development.</title>
        <authorList>
            <person name="Liu CT."/>
            <person name="Lee KB."/>
            <person name="Wang YS."/>
            <person name="Peng MH."/>
            <person name="Lee KT."/>
            <person name="Suzuki S."/>
            <person name="Suzuki T."/>
            <person name="Oyaizu H."/>
        </authorList>
    </citation>
    <scope>NUCLEOTIDE SEQUENCE [LARGE SCALE GENOMIC DNA]</scope>
    <source>
        <strain evidence="3">ATCC 43989 / DSM 5975 / JCM 20966 / LMG 6465 / NBRC 14845 / NCIMB 13405 / ORS 571</strain>
    </source>
</reference>
<reference evidence="2 3" key="3">
    <citation type="journal article" date="2008" name="BMC Genomics">
        <title>The genome of the versatile nitrogen fixer Azorhizobium caulinodans ORS571.</title>
        <authorList>
            <person name="Lee KB."/>
            <person name="Backer P.D."/>
            <person name="Aono T."/>
            <person name="Liu CT."/>
            <person name="Suzuki S."/>
            <person name="Suzuki T."/>
            <person name="Kaneko T."/>
            <person name="Yamada M."/>
            <person name="Tabata S."/>
            <person name="Kupfer D.M."/>
            <person name="Najar F.Z."/>
            <person name="Wiley G.B."/>
            <person name="Roe B."/>
            <person name="Binnewies T.T."/>
            <person name="Ussery D.W."/>
            <person name="D'Haeze W."/>
            <person name="Herder J.D."/>
            <person name="Gevers D."/>
            <person name="Vereecke D."/>
            <person name="Holsters M."/>
            <person name="Oyaizu H."/>
        </authorList>
    </citation>
    <scope>NUCLEOTIDE SEQUENCE [LARGE SCALE GENOMIC DNA]</scope>
    <source>
        <strain evidence="3">ATCC 43989 / DSM 5975 / JCM 20966 / LMG 6465 / NBRC 14845 / NCIMB 13405 / ORS 571</strain>
    </source>
</reference>
<protein>
    <submittedName>
        <fullName evidence="2">Lysophospholipase</fullName>
    </submittedName>
</protein>
<keyword evidence="3" id="KW-1185">Reference proteome</keyword>
<dbReference type="AlphaFoldDB" id="A8I0X3"/>
<gene>
    <name evidence="2" type="ordered locus">AZC_1307</name>
</gene>
<evidence type="ECO:0000313" key="2">
    <source>
        <dbReference type="EMBL" id="BAF87305.1"/>
    </source>
</evidence>
<dbReference type="RefSeq" id="WP_012169835.1">
    <property type="nucleotide sequence ID" value="NC_009937.1"/>
</dbReference>
<reference evidence="3" key="2">
    <citation type="submission" date="2007-04" db="EMBL/GenBank/DDBJ databases">
        <title>Complete genome sequence of the nitrogen-fixing bacterium Azorhizobium caulinodans ORS571.</title>
        <authorList>
            <person name="Lee K.B."/>
            <person name="Backer P.D."/>
            <person name="Aono T."/>
            <person name="Liu C.T."/>
            <person name="Suzuki S."/>
            <person name="Suzuki T."/>
            <person name="Kaneko T."/>
            <person name="Yamada M."/>
            <person name="Tabata S."/>
            <person name="Kupfer D.M."/>
            <person name="Najar F.Z."/>
            <person name="Wiley G.B."/>
            <person name="Roe B."/>
            <person name="Binnewies T."/>
            <person name="Ussery D."/>
            <person name="Vereecke D."/>
            <person name="Gevers D."/>
            <person name="Holsters M."/>
            <person name="Oyaizu H."/>
        </authorList>
    </citation>
    <scope>NUCLEOTIDE SEQUENCE [LARGE SCALE GENOMIC DNA]</scope>
    <source>
        <strain evidence="3">ATCC 43989 / DSM 5975 / JCM 20966 / LMG 6465 / NBRC 14845 / NCIMB 13405 / ORS 571</strain>
    </source>
</reference>
<feature type="domain" description="AB hydrolase-1" evidence="1">
    <location>
        <begin position="122"/>
        <end position="366"/>
    </location>
</feature>
<reference evidence="2 3" key="1">
    <citation type="journal article" date="2007" name="Appl. Environ. Microbiol.">
        <title>Rhizobial factors required for stem nodule maturation and maintenance in Sesbania rostrata-Azorhizobium caulinodans ORS571 symbiosis.</title>
        <authorList>
            <person name="Suzuki S."/>
            <person name="Aono T."/>
            <person name="Lee KB."/>
            <person name="Suzuki T."/>
            <person name="Liu CT."/>
            <person name="Miwa H."/>
            <person name="Wakao S."/>
            <person name="Iki T."/>
            <person name="Oyaizu H."/>
        </authorList>
    </citation>
    <scope>NUCLEOTIDE SEQUENCE [LARGE SCALE GENOMIC DNA]</scope>
    <source>
        <strain evidence="3">ATCC 43989 / DSM 5975 / JCM 20966 / LMG 6465 / NBRC 14845 / NCIMB 13405 / ORS 571</strain>
    </source>
</reference>
<proteinExistence type="predicted"/>
<dbReference type="eggNOG" id="COG2267">
    <property type="taxonomic scope" value="Bacteria"/>
</dbReference>
<dbReference type="Gene3D" id="3.40.50.1820">
    <property type="entry name" value="alpha/beta hydrolase"/>
    <property type="match status" value="1"/>
</dbReference>
<name>A8I0X3_AZOC5</name>
<reference evidence="2 3" key="4">
    <citation type="journal article" date="2009" name="Appl. Environ. Microbiol.">
        <title>Comparative genome-wide transcriptional profiling of Azorhizobium caulinodans ORS571 grown under free-living and symbiotic conditions.</title>
        <authorList>
            <person name="Tsukada S."/>
            <person name="Aono T."/>
            <person name="Akiba N."/>
            <person name="Lee KB."/>
            <person name="Liu CT."/>
            <person name="Toyazaki H."/>
            <person name="Oyaizu H."/>
        </authorList>
    </citation>
    <scope>NUCLEOTIDE SEQUENCE [LARGE SCALE GENOMIC DNA]</scope>
    <source>
        <strain evidence="3">ATCC 43989 / DSM 5975 / JCM 20966 / LMG 6465 / NBRC 14845 / NCIMB 13405 / ORS 571</strain>
    </source>
</reference>
<dbReference type="KEGG" id="azc:AZC_1307"/>
<evidence type="ECO:0000313" key="3">
    <source>
        <dbReference type="Proteomes" id="UP000000270"/>
    </source>
</evidence>
<dbReference type="HOGENOM" id="CLU_043381_0_0_5"/>